<evidence type="ECO:0000256" key="2">
    <source>
        <dbReference type="ARBA" id="ARBA00004237"/>
    </source>
</evidence>
<keyword evidence="4" id="KW-1003">Cell membrane</keyword>
<protein>
    <recommendedName>
        <fullName evidence="14">Cadherin domain-containing protein</fullName>
    </recommendedName>
</protein>
<evidence type="ECO:0000256" key="7">
    <source>
        <dbReference type="ARBA" id="ARBA00022601"/>
    </source>
</evidence>
<evidence type="ECO:0000256" key="9">
    <source>
        <dbReference type="ARBA" id="ARBA00022729"/>
    </source>
</evidence>
<keyword evidence="12" id="KW-0325">Glycoprotein</keyword>
<keyword evidence="11" id="KW-0472">Membrane</keyword>
<dbReference type="NCBIfam" id="NF045517">
    <property type="entry name" value="halo_surf_dom"/>
    <property type="match status" value="1"/>
</dbReference>
<sequence length="847" mass="91035">MTNETTFREKGRALFLAAMMVLSVVAMSAAVAGAAAAINDEQELDQGPVAYDDEGDQTIEVVFEGDVGDVTSDEITVEDRNGDEVDWEVESSDNNVLILEPEDSDQAIISSGTLEIDWDDDTVEYDIEVTSTLVEDPGDTEEEEEEEESVDAYYGENVAIVGDEGDTVDIYSDDESITRGLGDNSEVRTLDTGDDRWDGADNITVDFESGGEVTLELDDLGLGIETDEDSYWDSNTVEATAEADDIERPVEFTLLDDDGDDLNTTEGHIGSDGEAVGEFNLSQIDDVDHENYTIEVEDLESGVTAESDEFSVEEEPDGDILFDDSYNVALGNNAEVVVNIDNYDGPVYVQVGDVEEFNYQTVLEVEDDSDSGNVTIVVDTTELGDGEDAYSVLDDDDSFDHINTMGAAEAPLETTHGYSLTVGVDEDGENVTAEEDASSLYLEDREPMTDVYTETAPDGDDLDDDDTVVTATDEIAFEDSLLATIEAQDMFAIVEEDDDASELADAGLNVSITEADPGANVEATTWSNVDGNEDFSDGGIEVVEADEDNGTITLAIDYEDLLEEDESYKLNITYEDDEFLDDDEEEYVTTEFDLVEPELELSDANEALPNSDSAEVTGTTNVAPGTTVEIRAAAPQNFHLDPDETPEVDADGDFVGIIDFSEYEAGIEMELTADVGLADDEMDAELEDADEAIINLEADAPSEVDVGDEATLDVTVSNTGGTSDEVEIGIVVNGENEVSENVTLDPDESWSDSVTFTSDSEGDVEWSVVAGDNEDSGATTFSDADDDESDTDESDESDADEDESDTDESDDDGDDDGDDDDGTPGFGVAVALAALLGAAMLALRKQN</sequence>
<dbReference type="NCBIfam" id="TIGR04207">
    <property type="entry name" value="halo_sig_pep"/>
    <property type="match status" value="1"/>
</dbReference>
<keyword evidence="7" id="KW-0701">S-layer</keyword>
<feature type="region of interest" description="Disordered" evidence="13">
    <location>
        <begin position="742"/>
        <end position="826"/>
    </location>
</feature>
<evidence type="ECO:0000256" key="13">
    <source>
        <dbReference type="SAM" id="MobiDB-lite"/>
    </source>
</evidence>
<evidence type="ECO:0000256" key="10">
    <source>
        <dbReference type="ARBA" id="ARBA00022989"/>
    </source>
</evidence>
<evidence type="ECO:0000256" key="12">
    <source>
        <dbReference type="ARBA" id="ARBA00023180"/>
    </source>
</evidence>
<evidence type="ECO:0000256" key="3">
    <source>
        <dbReference type="ARBA" id="ARBA00009327"/>
    </source>
</evidence>
<keyword evidence="8" id="KW-0812">Transmembrane</keyword>
<reference evidence="15 16" key="1">
    <citation type="journal article" date="2014" name="PLoS Genet.">
        <title>Phylogenetically driven sequencing of extremely halophilic archaea reveals strategies for static and dynamic osmo-response.</title>
        <authorList>
            <person name="Becker E.A."/>
            <person name="Seitzer P.M."/>
            <person name="Tritt A."/>
            <person name="Larsen D."/>
            <person name="Krusor M."/>
            <person name="Yao A.I."/>
            <person name="Wu D."/>
            <person name="Madern D."/>
            <person name="Eisen J.A."/>
            <person name="Darling A.E."/>
            <person name="Facciotti M.T."/>
        </authorList>
    </citation>
    <scope>NUCLEOTIDE SEQUENCE [LARGE SCALE GENOMIC DNA]</scope>
    <source>
        <strain evidence="15 16">JCM 10990</strain>
    </source>
</reference>
<comment type="subcellular location">
    <subcellularLocation>
        <location evidence="1">Cell membrane</location>
    </subcellularLocation>
    <subcellularLocation>
        <location evidence="2">Secreted</location>
        <location evidence="2">Cell wall</location>
        <location evidence="2">S-layer</location>
    </subcellularLocation>
</comment>
<dbReference type="NCBIfam" id="TIGR04126">
    <property type="entry name" value="PGF_CTERM"/>
    <property type="match status" value="1"/>
</dbReference>
<comment type="caution">
    <text evidence="15">The sequence shown here is derived from an EMBL/GenBank/DDBJ whole genome shotgun (WGS) entry which is preliminary data.</text>
</comment>
<dbReference type="OrthoDB" id="169503at2157"/>
<keyword evidence="16" id="KW-1185">Reference proteome</keyword>
<evidence type="ECO:0000256" key="8">
    <source>
        <dbReference type="ARBA" id="ARBA00022692"/>
    </source>
</evidence>
<accession>M0AFC1</accession>
<name>M0AFC1_9EURY</name>
<dbReference type="InterPro" id="IPR026452">
    <property type="entry name" value="Surf_glycop_sig_pep"/>
</dbReference>
<feature type="compositionally biased region" description="Acidic residues" evidence="13">
    <location>
        <begin position="783"/>
        <end position="822"/>
    </location>
</feature>
<evidence type="ECO:0000256" key="5">
    <source>
        <dbReference type="ARBA" id="ARBA00022512"/>
    </source>
</evidence>
<feature type="domain" description="Cadherin" evidence="14">
    <location>
        <begin position="486"/>
        <end position="611"/>
    </location>
</feature>
<dbReference type="RefSeq" id="WP_006168601.1">
    <property type="nucleotide sequence ID" value="NZ_AOIN01000083.1"/>
</dbReference>
<dbReference type="EMBL" id="AOIN01000083">
    <property type="protein sequence ID" value="ELY96557.1"/>
    <property type="molecule type" value="Genomic_DNA"/>
</dbReference>
<keyword evidence="10" id="KW-1133">Transmembrane helix</keyword>
<comment type="similarity">
    <text evidence="3">Belongs to the halobacterial S-layer protein family.</text>
</comment>
<gene>
    <name evidence="15" type="ORF">C482_15563</name>
</gene>
<dbReference type="GO" id="GO:0007156">
    <property type="term" value="P:homophilic cell adhesion via plasma membrane adhesion molecules"/>
    <property type="evidence" value="ECO:0007669"/>
    <property type="project" value="InterPro"/>
</dbReference>
<dbReference type="InterPro" id="IPR026371">
    <property type="entry name" value="PGF_CTERM"/>
</dbReference>
<evidence type="ECO:0000313" key="16">
    <source>
        <dbReference type="Proteomes" id="UP000011693"/>
    </source>
</evidence>
<keyword evidence="6" id="KW-0964">Secreted</keyword>
<dbReference type="InterPro" id="IPR002126">
    <property type="entry name" value="Cadherin-like_dom"/>
</dbReference>
<evidence type="ECO:0000256" key="1">
    <source>
        <dbReference type="ARBA" id="ARBA00004236"/>
    </source>
</evidence>
<evidence type="ECO:0000256" key="11">
    <source>
        <dbReference type="ARBA" id="ARBA00023136"/>
    </source>
</evidence>
<dbReference type="Gene3D" id="2.60.40.10">
    <property type="entry name" value="Immunoglobulins"/>
    <property type="match status" value="1"/>
</dbReference>
<dbReference type="Proteomes" id="UP000011693">
    <property type="component" value="Unassembled WGS sequence"/>
</dbReference>
<dbReference type="GO" id="GO:0030115">
    <property type="term" value="C:S-layer"/>
    <property type="evidence" value="ECO:0007669"/>
    <property type="project" value="UniProtKB-SubCell"/>
</dbReference>
<evidence type="ECO:0000256" key="4">
    <source>
        <dbReference type="ARBA" id="ARBA00022475"/>
    </source>
</evidence>
<dbReference type="GO" id="GO:0005509">
    <property type="term" value="F:calcium ion binding"/>
    <property type="evidence" value="ECO:0007669"/>
    <property type="project" value="InterPro"/>
</dbReference>
<dbReference type="PATRIC" id="fig|1227492.4.peg.3091"/>
<dbReference type="Pfam" id="PF18204">
    <property type="entry name" value="PGF-CTERM"/>
    <property type="match status" value="1"/>
</dbReference>
<evidence type="ECO:0000256" key="6">
    <source>
        <dbReference type="ARBA" id="ARBA00022525"/>
    </source>
</evidence>
<dbReference type="InterPro" id="IPR013783">
    <property type="entry name" value="Ig-like_fold"/>
</dbReference>
<proteinExistence type="inferred from homology"/>
<keyword evidence="9" id="KW-0732">Signal</keyword>
<keyword evidence="5" id="KW-0134">Cell wall</keyword>
<dbReference type="GO" id="GO:0005886">
    <property type="term" value="C:plasma membrane"/>
    <property type="evidence" value="ECO:0007669"/>
    <property type="project" value="UniProtKB-SubCell"/>
</dbReference>
<evidence type="ECO:0000313" key="15">
    <source>
        <dbReference type="EMBL" id="ELY96557.1"/>
    </source>
</evidence>
<dbReference type="AlphaFoldDB" id="M0AFC1"/>
<organism evidence="15 16">
    <name type="scientific">Natrialba chahannaoensis JCM 10990</name>
    <dbReference type="NCBI Taxonomy" id="1227492"/>
    <lineage>
        <taxon>Archaea</taxon>
        <taxon>Methanobacteriati</taxon>
        <taxon>Methanobacteriota</taxon>
        <taxon>Stenosarchaea group</taxon>
        <taxon>Halobacteria</taxon>
        <taxon>Halobacteriales</taxon>
        <taxon>Natrialbaceae</taxon>
        <taxon>Natrialba</taxon>
    </lineage>
</organism>
<evidence type="ECO:0000259" key="14">
    <source>
        <dbReference type="PROSITE" id="PS50268"/>
    </source>
</evidence>
<dbReference type="PROSITE" id="PS50268">
    <property type="entry name" value="CADHERIN_2"/>
    <property type="match status" value="1"/>
</dbReference>